<dbReference type="Proteomes" id="UP000190274">
    <property type="component" value="Chromosome D"/>
</dbReference>
<evidence type="ECO:0000256" key="3">
    <source>
        <dbReference type="SAM" id="MobiDB-lite"/>
    </source>
</evidence>
<dbReference type="Pfam" id="PF10187">
    <property type="entry name" value="FAM192A_Fyv6_N"/>
    <property type="match status" value="1"/>
</dbReference>
<feature type="region of interest" description="Disordered" evidence="3">
    <location>
        <begin position="112"/>
        <end position="160"/>
    </location>
</feature>
<evidence type="ECO:0000256" key="1">
    <source>
        <dbReference type="ARBA" id="ARBA00004123"/>
    </source>
</evidence>
<feature type="compositionally biased region" description="Basic residues" evidence="3">
    <location>
        <begin position="147"/>
        <end position="160"/>
    </location>
</feature>
<evidence type="ECO:0000259" key="4">
    <source>
        <dbReference type="Pfam" id="PF10187"/>
    </source>
</evidence>
<dbReference type="EMBL" id="LT598454">
    <property type="protein sequence ID" value="SCU85535.1"/>
    <property type="molecule type" value="Genomic_DNA"/>
</dbReference>
<evidence type="ECO:0000313" key="6">
    <source>
        <dbReference type="Proteomes" id="UP000190274"/>
    </source>
</evidence>
<keyword evidence="2" id="KW-0539">Nucleus</keyword>
<dbReference type="OrthoDB" id="4036151at2759"/>
<dbReference type="InterPro" id="IPR019331">
    <property type="entry name" value="FAM192A/Fyv6_N"/>
</dbReference>
<proteinExistence type="predicted"/>
<keyword evidence="6" id="KW-1185">Reference proteome</keyword>
<dbReference type="AlphaFoldDB" id="A0A1G4J7A5"/>
<protein>
    <submittedName>
        <fullName evidence="5">LADA_0D08108g1_1</fullName>
    </submittedName>
</protein>
<feature type="domain" description="FAM192A/Fyv6 N-terminal" evidence="4">
    <location>
        <begin position="16"/>
        <end position="111"/>
    </location>
</feature>
<name>A0A1G4J7A5_9SACH</name>
<organism evidence="5 6">
    <name type="scientific">Lachancea dasiensis</name>
    <dbReference type="NCBI Taxonomy" id="1072105"/>
    <lineage>
        <taxon>Eukaryota</taxon>
        <taxon>Fungi</taxon>
        <taxon>Dikarya</taxon>
        <taxon>Ascomycota</taxon>
        <taxon>Saccharomycotina</taxon>
        <taxon>Saccharomycetes</taxon>
        <taxon>Saccharomycetales</taxon>
        <taxon>Saccharomycetaceae</taxon>
        <taxon>Lachancea</taxon>
    </lineage>
</organism>
<dbReference type="GO" id="GO:0006303">
    <property type="term" value="P:double-strand break repair via nonhomologous end joining"/>
    <property type="evidence" value="ECO:0007669"/>
    <property type="project" value="EnsemblFungi"/>
</dbReference>
<sequence>MSNEQDQKNTGSKLKFVKEGNADLETQQLLEKRERARLDTDYKTKERLTLQDQLRLNAILKQEEFTALVKDRNSFNRLSVEDKQFYQDLQARARQSDQDMEEYLARQTRDFERKKSQVLGEAPTNPEVSPSPSTDSTSNIKVPAKIVKPKPRAKSGLKGIVTKKKSAKELPSHHLKLLRCYLSFSYS</sequence>
<accession>A0A1G4J7A5</accession>
<gene>
    <name evidence="5" type="ORF">LADA_0D08108G</name>
</gene>
<comment type="subcellular location">
    <subcellularLocation>
        <location evidence="1">Nucleus</location>
    </subcellularLocation>
</comment>
<dbReference type="GO" id="GO:0005198">
    <property type="term" value="F:structural molecule activity"/>
    <property type="evidence" value="ECO:0007669"/>
    <property type="project" value="EnsemblFungi"/>
</dbReference>
<feature type="compositionally biased region" description="Polar residues" evidence="3">
    <location>
        <begin position="126"/>
        <end position="139"/>
    </location>
</feature>
<reference evidence="5 6" key="1">
    <citation type="submission" date="2016-03" db="EMBL/GenBank/DDBJ databases">
        <authorList>
            <person name="Devillers H."/>
        </authorList>
    </citation>
    <scope>NUCLEOTIDE SEQUENCE [LARGE SCALE GENOMIC DNA]</scope>
    <source>
        <strain evidence="5">CBS 10888</strain>
    </source>
</reference>
<evidence type="ECO:0000256" key="2">
    <source>
        <dbReference type="ARBA" id="ARBA00023242"/>
    </source>
</evidence>
<evidence type="ECO:0000313" key="5">
    <source>
        <dbReference type="EMBL" id="SCU85535.1"/>
    </source>
</evidence>
<dbReference type="GO" id="GO:0005634">
    <property type="term" value="C:nucleus"/>
    <property type="evidence" value="ECO:0007669"/>
    <property type="project" value="UniProtKB-SubCell"/>
</dbReference>